<feature type="domain" description="RagB/SusD" evidence="6">
    <location>
        <begin position="321"/>
        <end position="662"/>
    </location>
</feature>
<evidence type="ECO:0000256" key="1">
    <source>
        <dbReference type="ARBA" id="ARBA00004442"/>
    </source>
</evidence>
<evidence type="ECO:0000256" key="2">
    <source>
        <dbReference type="ARBA" id="ARBA00006275"/>
    </source>
</evidence>
<comment type="caution">
    <text evidence="8">The sequence shown here is derived from an EMBL/GenBank/DDBJ whole genome shotgun (WGS) entry which is preliminary data.</text>
</comment>
<dbReference type="InterPro" id="IPR011990">
    <property type="entry name" value="TPR-like_helical_dom_sf"/>
</dbReference>
<dbReference type="InterPro" id="IPR012944">
    <property type="entry name" value="SusD_RagB_dom"/>
</dbReference>
<name>A0A066WR35_9FLAO</name>
<dbReference type="EMBL" id="JNCA01000001">
    <property type="protein sequence ID" value="KDN56512.1"/>
    <property type="molecule type" value="Genomic_DNA"/>
</dbReference>
<evidence type="ECO:0000259" key="6">
    <source>
        <dbReference type="Pfam" id="PF07980"/>
    </source>
</evidence>
<keyword evidence="9" id="KW-1185">Reference proteome</keyword>
<sequence length="673" mass="75351">MKNIKINIVACVATALFLGSCSDDFLEEKRDLSGVNEQVYQEPLQAKAYVDYIYRLFLPANNAQSYTWDLASGSNDDFSQTTEELTGEVNWNKVWAEPGRNTDANCLNYIGVAMNASIGNNSYTRLRQINLFLDNIDKYGMADADKNPLKGQMYFWRAWQYFDLVRLYGGVPLVLTAQSSITDNPEANKVLRSSTSACIEQIIADLDMAQSLLPGVWDDPNVNWGRITKGAVAAFKGRVLLTWASPLFNRTDDVSRWQRAYDANKAAVTLLESAEGGSKRLFNTGGFANGTAWGNMWFTEVNNPEAVIVYGFNNTTASNVQRNNGWERAVRSKTQGANGSVGATLQMMNAFPMKDGKAPGVSTTYPYSLQTFYKNRDPRFYKTFIYSGAPWPHAEEPTFKQFSYHWFRTAPANSTVLPTGVTETLGTVNTNIYIGKATNPSASKANNFQFSGTDYMEMRFAEVLLNLAESAIGINQLAEGKALIAKIRERAGIESNGGTFGLDNVNSRDQHFAAVINERKVEFAYESKRFWDLRRWLLFNNDFGTCTRLNQTPIEGIRRQGLFFIAKRQNGTDYVGNPDPFVPVNGVAPVADRNPTTFPAGITTYDQYLDYFYANFLRVVVKDNADPTTADWKFKWYNQYYFFGIPASALNTSMYLGQTTGWSGGTSTFDPLQ</sequence>
<dbReference type="PROSITE" id="PS51257">
    <property type="entry name" value="PROKAR_LIPOPROTEIN"/>
    <property type="match status" value="1"/>
</dbReference>
<reference evidence="8 9" key="1">
    <citation type="submission" date="2014-05" db="EMBL/GenBank/DDBJ databases">
        <title>Genome Sequence of Flavobacterium sp. EM1321.</title>
        <authorList>
            <person name="Shin S.-K."/>
            <person name="Yi H."/>
        </authorList>
    </citation>
    <scope>NUCLEOTIDE SEQUENCE [LARGE SCALE GENOMIC DNA]</scope>
    <source>
        <strain evidence="8 9">EM1321</strain>
    </source>
</reference>
<dbReference type="Gene3D" id="1.25.40.390">
    <property type="match status" value="1"/>
</dbReference>
<dbReference type="RefSeq" id="WP_035656559.1">
    <property type="nucleotide sequence ID" value="NZ_JNCA01000001.1"/>
</dbReference>
<evidence type="ECO:0000259" key="7">
    <source>
        <dbReference type="Pfam" id="PF14322"/>
    </source>
</evidence>
<accession>A0A066WR35</accession>
<keyword evidence="5" id="KW-0998">Cell outer membrane</keyword>
<gene>
    <name evidence="8" type="ORF">FEM21_00150</name>
</gene>
<keyword evidence="3" id="KW-0732">Signal</keyword>
<evidence type="ECO:0000313" key="9">
    <source>
        <dbReference type="Proteomes" id="UP000027064"/>
    </source>
</evidence>
<protein>
    <submittedName>
        <fullName evidence="8">RagB/SusD family protein</fullName>
    </submittedName>
</protein>
<comment type="subcellular location">
    <subcellularLocation>
        <location evidence="1">Cell outer membrane</location>
    </subcellularLocation>
</comment>
<feature type="domain" description="SusD-like N-terminal" evidence="7">
    <location>
        <begin position="24"/>
        <end position="241"/>
    </location>
</feature>
<dbReference type="InterPro" id="IPR033985">
    <property type="entry name" value="SusD-like_N"/>
</dbReference>
<dbReference type="Pfam" id="PF07980">
    <property type="entry name" value="SusD_RagB"/>
    <property type="match status" value="1"/>
</dbReference>
<dbReference type="AlphaFoldDB" id="A0A066WR35"/>
<dbReference type="Proteomes" id="UP000027064">
    <property type="component" value="Unassembled WGS sequence"/>
</dbReference>
<keyword evidence="4" id="KW-0472">Membrane</keyword>
<evidence type="ECO:0000313" key="8">
    <source>
        <dbReference type="EMBL" id="KDN56512.1"/>
    </source>
</evidence>
<comment type="similarity">
    <text evidence="2">Belongs to the SusD family.</text>
</comment>
<evidence type="ECO:0000256" key="3">
    <source>
        <dbReference type="ARBA" id="ARBA00022729"/>
    </source>
</evidence>
<dbReference type="eggNOG" id="COG1435">
    <property type="taxonomic scope" value="Bacteria"/>
</dbReference>
<evidence type="ECO:0000256" key="4">
    <source>
        <dbReference type="ARBA" id="ARBA00023136"/>
    </source>
</evidence>
<dbReference type="GO" id="GO:0009279">
    <property type="term" value="C:cell outer membrane"/>
    <property type="evidence" value="ECO:0007669"/>
    <property type="project" value="UniProtKB-SubCell"/>
</dbReference>
<dbReference type="SUPFAM" id="SSF48452">
    <property type="entry name" value="TPR-like"/>
    <property type="match status" value="1"/>
</dbReference>
<dbReference type="PATRIC" id="fig|1492738.3.peg.15"/>
<dbReference type="Pfam" id="PF14322">
    <property type="entry name" value="SusD-like_3"/>
    <property type="match status" value="1"/>
</dbReference>
<evidence type="ECO:0000256" key="5">
    <source>
        <dbReference type="ARBA" id="ARBA00023237"/>
    </source>
</evidence>
<proteinExistence type="inferred from homology"/>
<organism evidence="8 9">
    <name type="scientific">Flavobacterium seoulense</name>
    <dbReference type="NCBI Taxonomy" id="1492738"/>
    <lineage>
        <taxon>Bacteria</taxon>
        <taxon>Pseudomonadati</taxon>
        <taxon>Bacteroidota</taxon>
        <taxon>Flavobacteriia</taxon>
        <taxon>Flavobacteriales</taxon>
        <taxon>Flavobacteriaceae</taxon>
        <taxon>Flavobacterium</taxon>
    </lineage>
</organism>
<dbReference type="STRING" id="1492738.FEM21_00150"/>